<organism evidence="13 14">
    <name type="scientific">Pseudoduganella rivuli</name>
    <dbReference type="NCBI Taxonomy" id="2666085"/>
    <lineage>
        <taxon>Bacteria</taxon>
        <taxon>Pseudomonadati</taxon>
        <taxon>Pseudomonadota</taxon>
        <taxon>Betaproteobacteria</taxon>
        <taxon>Burkholderiales</taxon>
        <taxon>Oxalobacteraceae</taxon>
        <taxon>Telluria group</taxon>
        <taxon>Pseudoduganella</taxon>
    </lineage>
</organism>
<keyword evidence="2 10" id="KW-0690">Ribosome biogenesis</keyword>
<feature type="domain" description="EngC GTPase" evidence="11">
    <location>
        <begin position="114"/>
        <end position="261"/>
    </location>
</feature>
<dbReference type="PANTHER" id="PTHR32120">
    <property type="entry name" value="SMALL RIBOSOMAL SUBUNIT BIOGENESIS GTPASE RSGA"/>
    <property type="match status" value="1"/>
</dbReference>
<keyword evidence="14" id="KW-1185">Reference proteome</keyword>
<comment type="subunit">
    <text evidence="10">Monomer. Associates with 30S ribosomal subunit, binds 16S rRNA.</text>
</comment>
<dbReference type="NCBIfam" id="TIGR00157">
    <property type="entry name" value="ribosome small subunit-dependent GTPase A"/>
    <property type="match status" value="1"/>
</dbReference>
<keyword evidence="3 10" id="KW-0479">Metal-binding</keyword>
<dbReference type="PROSITE" id="PS51721">
    <property type="entry name" value="G_CP"/>
    <property type="match status" value="1"/>
</dbReference>
<gene>
    <name evidence="10 13" type="primary">rsgA</name>
    <name evidence="13" type="ORF">GJ700_03460</name>
</gene>
<name>A0A7X2IJ43_9BURK</name>
<evidence type="ECO:0000256" key="9">
    <source>
        <dbReference type="ARBA" id="ARBA00023134"/>
    </source>
</evidence>
<dbReference type="SUPFAM" id="SSF52540">
    <property type="entry name" value="P-loop containing nucleoside triphosphate hydrolases"/>
    <property type="match status" value="1"/>
</dbReference>
<evidence type="ECO:0000256" key="3">
    <source>
        <dbReference type="ARBA" id="ARBA00022723"/>
    </source>
</evidence>
<keyword evidence="1 10" id="KW-0963">Cytoplasm</keyword>
<feature type="binding site" evidence="10">
    <location>
        <position position="299"/>
    </location>
    <ligand>
        <name>Zn(2+)</name>
        <dbReference type="ChEBI" id="CHEBI:29105"/>
    </ligand>
</feature>
<proteinExistence type="inferred from homology"/>
<keyword evidence="8 10" id="KW-0694">RNA-binding</keyword>
<evidence type="ECO:0000259" key="11">
    <source>
        <dbReference type="PROSITE" id="PS50936"/>
    </source>
</evidence>
<evidence type="ECO:0000256" key="4">
    <source>
        <dbReference type="ARBA" id="ARBA00022730"/>
    </source>
</evidence>
<dbReference type="PANTHER" id="PTHR32120:SF10">
    <property type="entry name" value="SMALL RIBOSOMAL SUBUNIT BIOGENESIS GTPASE RSGA"/>
    <property type="match status" value="1"/>
</dbReference>
<feature type="binding site" evidence="10">
    <location>
        <begin position="206"/>
        <end position="214"/>
    </location>
    <ligand>
        <name>GTP</name>
        <dbReference type="ChEBI" id="CHEBI:37565"/>
    </ligand>
</feature>
<dbReference type="Proteomes" id="UP000446768">
    <property type="component" value="Unassembled WGS sequence"/>
</dbReference>
<comment type="caution">
    <text evidence="13">The sequence shown here is derived from an EMBL/GenBank/DDBJ whole genome shotgun (WGS) entry which is preliminary data.</text>
</comment>
<evidence type="ECO:0000313" key="14">
    <source>
        <dbReference type="Proteomes" id="UP000446768"/>
    </source>
</evidence>
<protein>
    <recommendedName>
        <fullName evidence="10">Small ribosomal subunit biogenesis GTPase RsgA</fullName>
        <ecNumber evidence="10">3.6.1.-</ecNumber>
    </recommendedName>
</protein>
<keyword evidence="7 10" id="KW-0862">Zinc</keyword>
<feature type="binding site" evidence="10">
    <location>
        <position position="291"/>
    </location>
    <ligand>
        <name>Zn(2+)</name>
        <dbReference type="ChEBI" id="CHEBI:29105"/>
    </ligand>
</feature>
<feature type="binding site" evidence="10">
    <location>
        <position position="293"/>
    </location>
    <ligand>
        <name>Zn(2+)</name>
        <dbReference type="ChEBI" id="CHEBI:29105"/>
    </ligand>
</feature>
<keyword evidence="4 10" id="KW-0699">rRNA-binding</keyword>
<dbReference type="InterPro" id="IPR030378">
    <property type="entry name" value="G_CP_dom"/>
</dbReference>
<evidence type="ECO:0000256" key="10">
    <source>
        <dbReference type="HAMAP-Rule" id="MF_01820"/>
    </source>
</evidence>
<evidence type="ECO:0000313" key="13">
    <source>
        <dbReference type="EMBL" id="MRV70775.1"/>
    </source>
</evidence>
<dbReference type="Gene3D" id="1.10.40.50">
    <property type="entry name" value="Probable gtpase engc, domain 3"/>
    <property type="match status" value="1"/>
</dbReference>
<feature type="binding site" evidence="10">
    <location>
        <begin position="153"/>
        <end position="156"/>
    </location>
    <ligand>
        <name>GTP</name>
        <dbReference type="ChEBI" id="CHEBI:37565"/>
    </ligand>
</feature>
<comment type="cofactor">
    <cofactor evidence="10">
        <name>Zn(2+)</name>
        <dbReference type="ChEBI" id="CHEBI:29105"/>
    </cofactor>
    <text evidence="10">Binds 1 zinc ion per subunit.</text>
</comment>
<dbReference type="GO" id="GO:0005525">
    <property type="term" value="F:GTP binding"/>
    <property type="evidence" value="ECO:0007669"/>
    <property type="project" value="UniProtKB-UniRule"/>
</dbReference>
<evidence type="ECO:0000256" key="6">
    <source>
        <dbReference type="ARBA" id="ARBA00022801"/>
    </source>
</evidence>
<reference evidence="13 14" key="1">
    <citation type="submission" date="2019-11" db="EMBL/GenBank/DDBJ databases">
        <title>Novel species isolated from a subtropical stream in China.</title>
        <authorList>
            <person name="Lu H."/>
        </authorList>
    </citation>
    <scope>NUCLEOTIDE SEQUENCE [LARGE SCALE GENOMIC DNA]</scope>
    <source>
        <strain evidence="13 14">FT92W</strain>
    </source>
</reference>
<keyword evidence="6 10" id="KW-0378">Hydrolase</keyword>
<evidence type="ECO:0000259" key="12">
    <source>
        <dbReference type="PROSITE" id="PS51721"/>
    </source>
</evidence>
<comment type="subcellular location">
    <subcellularLocation>
        <location evidence="10">Cytoplasm</location>
    </subcellularLocation>
</comment>
<keyword evidence="9 10" id="KW-0342">GTP-binding</keyword>
<dbReference type="HAMAP" id="MF_01820">
    <property type="entry name" value="GTPase_RsgA"/>
    <property type="match status" value="1"/>
</dbReference>
<evidence type="ECO:0000256" key="1">
    <source>
        <dbReference type="ARBA" id="ARBA00022490"/>
    </source>
</evidence>
<feature type="domain" description="CP-type G" evidence="12">
    <location>
        <begin position="97"/>
        <end position="263"/>
    </location>
</feature>
<dbReference type="CDD" id="cd01854">
    <property type="entry name" value="YjeQ_EngC"/>
    <property type="match status" value="1"/>
</dbReference>
<dbReference type="AlphaFoldDB" id="A0A7X2IJ43"/>
<evidence type="ECO:0000256" key="5">
    <source>
        <dbReference type="ARBA" id="ARBA00022741"/>
    </source>
</evidence>
<comment type="similarity">
    <text evidence="10">Belongs to the TRAFAC class YlqF/YawG GTPase family. RsgA subfamily.</text>
</comment>
<dbReference type="EC" id="3.6.1.-" evidence="10"/>
<dbReference type="GO" id="GO:0019843">
    <property type="term" value="F:rRNA binding"/>
    <property type="evidence" value="ECO:0007669"/>
    <property type="project" value="UniProtKB-KW"/>
</dbReference>
<dbReference type="InterPro" id="IPR004881">
    <property type="entry name" value="Ribosome_biogen_GTPase_RsgA"/>
</dbReference>
<comment type="function">
    <text evidence="10">One of several proteins that assist in the late maturation steps of the functional core of the 30S ribosomal subunit. Helps release RbfA from mature subunits. May play a role in the assembly of ribosomal proteins into the subunit. Circularly permuted GTPase that catalyzes slow GTP hydrolysis, GTPase activity is stimulated by the 30S ribosomal subunit.</text>
</comment>
<accession>A0A7X2IJ43</accession>
<keyword evidence="5 10" id="KW-0547">Nucleotide-binding</keyword>
<dbReference type="Gene3D" id="3.40.50.300">
    <property type="entry name" value="P-loop containing nucleotide triphosphate hydrolases"/>
    <property type="match status" value="1"/>
</dbReference>
<dbReference type="Pfam" id="PF03193">
    <property type="entry name" value="RsgA_GTPase"/>
    <property type="match status" value="1"/>
</dbReference>
<dbReference type="GO" id="GO:0042274">
    <property type="term" value="P:ribosomal small subunit biogenesis"/>
    <property type="evidence" value="ECO:0007669"/>
    <property type="project" value="UniProtKB-UniRule"/>
</dbReference>
<feature type="binding site" evidence="10">
    <location>
        <position position="286"/>
    </location>
    <ligand>
        <name>Zn(2+)</name>
        <dbReference type="ChEBI" id="CHEBI:29105"/>
    </ligand>
</feature>
<dbReference type="GO" id="GO:0003924">
    <property type="term" value="F:GTPase activity"/>
    <property type="evidence" value="ECO:0007669"/>
    <property type="project" value="UniProtKB-UniRule"/>
</dbReference>
<dbReference type="EMBL" id="WKJJ01000002">
    <property type="protein sequence ID" value="MRV70775.1"/>
    <property type="molecule type" value="Genomic_DNA"/>
</dbReference>
<evidence type="ECO:0000256" key="8">
    <source>
        <dbReference type="ARBA" id="ARBA00022884"/>
    </source>
</evidence>
<evidence type="ECO:0000256" key="7">
    <source>
        <dbReference type="ARBA" id="ARBA00022833"/>
    </source>
</evidence>
<dbReference type="InterPro" id="IPR010914">
    <property type="entry name" value="RsgA_GTPase_dom"/>
</dbReference>
<dbReference type="PROSITE" id="PS50936">
    <property type="entry name" value="ENGC_GTPASE"/>
    <property type="match status" value="1"/>
</dbReference>
<dbReference type="GO" id="GO:0046872">
    <property type="term" value="F:metal ion binding"/>
    <property type="evidence" value="ECO:0007669"/>
    <property type="project" value="UniProtKB-KW"/>
</dbReference>
<sequence length="353" mass="39542">MLSISFETLQRIGLSNAFSMQLAELPANPDTHLMRIIEVHKDRLTLHNGEHSCSARVLPRLVTAMAEDDLQLAVGDWVVSENNALNEWWITARLSPANHLSRRAFDGRRQSVASNIDTALLVMGLDHDFNLRRLERYIALVAAADIAPVIVLTKADTVENAQLRIAEIIQRIGRRYPVFAVNALDKASVQQLAPWLNRGQTLCLLGSSGAGKSTLTNTLTGAGQITGGIREDDSRGRHTTTSRSMHFCINGACIIDAPGLRTLRPDGDDDSMHAAFDDIEQWAAQCQFRNCRHESEPGCAVREHCDPDRVFNYHKLLRDMHRLQQTPLERIAERSRWKTLMKSAGLRGKQKRE</sequence>
<dbReference type="GO" id="GO:0005737">
    <property type="term" value="C:cytoplasm"/>
    <property type="evidence" value="ECO:0007669"/>
    <property type="project" value="UniProtKB-SubCell"/>
</dbReference>
<evidence type="ECO:0000256" key="2">
    <source>
        <dbReference type="ARBA" id="ARBA00022517"/>
    </source>
</evidence>
<dbReference type="InterPro" id="IPR027417">
    <property type="entry name" value="P-loop_NTPase"/>
</dbReference>